<organism evidence="1 2">
    <name type="scientific">Dryococelus australis</name>
    <dbReference type="NCBI Taxonomy" id="614101"/>
    <lineage>
        <taxon>Eukaryota</taxon>
        <taxon>Metazoa</taxon>
        <taxon>Ecdysozoa</taxon>
        <taxon>Arthropoda</taxon>
        <taxon>Hexapoda</taxon>
        <taxon>Insecta</taxon>
        <taxon>Pterygota</taxon>
        <taxon>Neoptera</taxon>
        <taxon>Polyneoptera</taxon>
        <taxon>Phasmatodea</taxon>
        <taxon>Verophasmatodea</taxon>
        <taxon>Anareolatae</taxon>
        <taxon>Phasmatidae</taxon>
        <taxon>Eurycanthinae</taxon>
        <taxon>Dryococelus</taxon>
    </lineage>
</organism>
<proteinExistence type="predicted"/>
<accession>A0ABQ9I7X8</accession>
<sequence>MNKRVARFRAIEDEQRESDQQKGSVWSVLIGWRQSDKRYDVRQGEIMHCCWKLAVKESRREAEAVQGRPLRIFMIDVCLLSFLRPGCAALATNKLQSALAPLTIGIGKGPCVPYYHLLTTYQRNSFEEGRGCWEVGAEHSSRPFLLPLHSMCVWREKCPYWLVNFSLRFFRNLRNSICVMPDPNEGCGDVSLGELTSFQCDSGSIPDRYHSWILAYGNRAGLSHCLASFLWDLPIPRSSIPALPHTLPHSPSSALSHSNLSAAITTCSSGPLAVTQETDDHYTLTELKPLTPHQCNQVYNENDCYNRERNNTEIYKERIVIQTGGTNENSSKRLVGISPGFSHIGIVLGDAVGRWVFPGHFSFSRPYILALLHTHPIGSKRC</sequence>
<comment type="caution">
    <text evidence="1">The sequence shown here is derived from an EMBL/GenBank/DDBJ whole genome shotgun (WGS) entry which is preliminary data.</text>
</comment>
<gene>
    <name evidence="1" type="ORF">PR048_005326</name>
</gene>
<evidence type="ECO:0000313" key="1">
    <source>
        <dbReference type="EMBL" id="KAJ8892745.1"/>
    </source>
</evidence>
<evidence type="ECO:0000313" key="2">
    <source>
        <dbReference type="Proteomes" id="UP001159363"/>
    </source>
</evidence>
<protein>
    <submittedName>
        <fullName evidence="1">Uncharacterized protein</fullName>
    </submittedName>
</protein>
<name>A0ABQ9I7X8_9NEOP</name>
<keyword evidence="2" id="KW-1185">Reference proteome</keyword>
<reference evidence="1 2" key="1">
    <citation type="submission" date="2023-02" db="EMBL/GenBank/DDBJ databases">
        <title>LHISI_Scaffold_Assembly.</title>
        <authorList>
            <person name="Stuart O.P."/>
            <person name="Cleave R."/>
            <person name="Magrath M.J.L."/>
            <person name="Mikheyev A.S."/>
        </authorList>
    </citation>
    <scope>NUCLEOTIDE SEQUENCE [LARGE SCALE GENOMIC DNA]</scope>
    <source>
        <strain evidence="1">Daus_M_001</strain>
        <tissue evidence="1">Leg muscle</tissue>
    </source>
</reference>
<dbReference type="EMBL" id="JARBHB010000002">
    <property type="protein sequence ID" value="KAJ8892745.1"/>
    <property type="molecule type" value="Genomic_DNA"/>
</dbReference>
<dbReference type="Proteomes" id="UP001159363">
    <property type="component" value="Chromosome 2"/>
</dbReference>